<dbReference type="Gene3D" id="2.170.150.80">
    <property type="entry name" value="NAC domain"/>
    <property type="match status" value="1"/>
</dbReference>
<feature type="domain" description="NAC" evidence="7">
    <location>
        <begin position="5"/>
        <end position="156"/>
    </location>
</feature>
<keyword evidence="5" id="KW-0539">Nucleus</keyword>
<comment type="subcellular location">
    <subcellularLocation>
        <location evidence="1">Nucleus</location>
    </subcellularLocation>
</comment>
<dbReference type="PANTHER" id="PTHR31744:SF236">
    <property type="entry name" value="NAC DOMAIN-CONTAINING PROTEIN 105"/>
    <property type="match status" value="1"/>
</dbReference>
<protein>
    <recommendedName>
        <fullName evidence="7">NAC domain-containing protein</fullName>
    </recommendedName>
</protein>
<dbReference type="FunFam" id="2.170.150.80:FF:000002">
    <property type="entry name" value="Nac domain-containing protein 86"/>
    <property type="match status" value="1"/>
</dbReference>
<accession>A0A5J9V768</accession>
<dbReference type="AlphaFoldDB" id="A0A5J9V768"/>
<sequence>MESCVPPGFRFHPTDEELVGYYLWKKVVSQKIDLDVIRDVDLYGIEPWDLQDHCKIGYEEQSDWYFFSYKDRKYPTGTRTNRATLTGFWKATGRDKAVRDKHGRGLIGMRKTLVFYTGRAPNGRKTDWIMHEYRLETDENATPQEEGWVVCRAFKKRAMPPPRNIAAGAWDMSYHDSILAGAAHFKQESPELVDAAALLQYSSRLAELPQLESPPPPNQDSHRGGTADGEGAYDLDARQDAAVSTTDWRALDRFVASQLIPDEKHADRGLAQEFDKPAGVNAGDSGDETDIVALLLLDGVLEKDAGLLGSVASTSACLPKNDTIYDF</sequence>
<dbReference type="Proteomes" id="UP000324897">
    <property type="component" value="Chromosome 1"/>
</dbReference>
<keyword evidence="3" id="KW-0238">DNA-binding</keyword>
<evidence type="ECO:0000313" key="8">
    <source>
        <dbReference type="EMBL" id="TVU31919.1"/>
    </source>
</evidence>
<comment type="caution">
    <text evidence="8">The sequence shown here is derived from an EMBL/GenBank/DDBJ whole genome shotgun (WGS) entry which is preliminary data.</text>
</comment>
<gene>
    <name evidence="8" type="ORF">EJB05_23627</name>
</gene>
<dbReference type="GO" id="GO:0005634">
    <property type="term" value="C:nucleus"/>
    <property type="evidence" value="ECO:0007669"/>
    <property type="project" value="UniProtKB-SubCell"/>
</dbReference>
<dbReference type="GO" id="GO:0003677">
    <property type="term" value="F:DNA binding"/>
    <property type="evidence" value="ECO:0007669"/>
    <property type="project" value="UniProtKB-KW"/>
</dbReference>
<dbReference type="PANTHER" id="PTHR31744">
    <property type="entry name" value="PROTEIN CUP-SHAPED COTYLEDON 2-RELATED"/>
    <property type="match status" value="1"/>
</dbReference>
<dbReference type="SUPFAM" id="SSF101941">
    <property type="entry name" value="NAC domain"/>
    <property type="match status" value="1"/>
</dbReference>
<evidence type="ECO:0000256" key="5">
    <source>
        <dbReference type="ARBA" id="ARBA00023242"/>
    </source>
</evidence>
<keyword evidence="4" id="KW-0804">Transcription</keyword>
<reference evidence="8 9" key="1">
    <citation type="journal article" date="2019" name="Sci. Rep.">
        <title>A high-quality genome of Eragrostis curvula grass provides insights into Poaceae evolution and supports new strategies to enhance forage quality.</title>
        <authorList>
            <person name="Carballo J."/>
            <person name="Santos B.A.C.M."/>
            <person name="Zappacosta D."/>
            <person name="Garbus I."/>
            <person name="Selva J.P."/>
            <person name="Gallo C.A."/>
            <person name="Diaz A."/>
            <person name="Albertini E."/>
            <person name="Caccamo M."/>
            <person name="Echenique V."/>
        </authorList>
    </citation>
    <scope>NUCLEOTIDE SEQUENCE [LARGE SCALE GENOMIC DNA]</scope>
    <source>
        <strain evidence="9">cv. Victoria</strain>
        <tissue evidence="8">Leaf</tissue>
    </source>
</reference>
<organism evidence="8 9">
    <name type="scientific">Eragrostis curvula</name>
    <name type="common">weeping love grass</name>
    <dbReference type="NCBI Taxonomy" id="38414"/>
    <lineage>
        <taxon>Eukaryota</taxon>
        <taxon>Viridiplantae</taxon>
        <taxon>Streptophyta</taxon>
        <taxon>Embryophyta</taxon>
        <taxon>Tracheophyta</taxon>
        <taxon>Spermatophyta</taxon>
        <taxon>Magnoliopsida</taxon>
        <taxon>Liliopsida</taxon>
        <taxon>Poales</taxon>
        <taxon>Poaceae</taxon>
        <taxon>PACMAD clade</taxon>
        <taxon>Chloridoideae</taxon>
        <taxon>Eragrostideae</taxon>
        <taxon>Eragrostidinae</taxon>
        <taxon>Eragrostis</taxon>
    </lineage>
</organism>
<evidence type="ECO:0000256" key="3">
    <source>
        <dbReference type="ARBA" id="ARBA00023125"/>
    </source>
</evidence>
<evidence type="ECO:0000256" key="4">
    <source>
        <dbReference type="ARBA" id="ARBA00023163"/>
    </source>
</evidence>
<evidence type="ECO:0000256" key="2">
    <source>
        <dbReference type="ARBA" id="ARBA00023015"/>
    </source>
</evidence>
<dbReference type="Pfam" id="PF02365">
    <property type="entry name" value="NAM"/>
    <property type="match status" value="1"/>
</dbReference>
<evidence type="ECO:0000256" key="6">
    <source>
        <dbReference type="SAM" id="MobiDB-lite"/>
    </source>
</evidence>
<dbReference type="OrthoDB" id="1922833at2759"/>
<feature type="non-terminal residue" evidence="8">
    <location>
        <position position="1"/>
    </location>
</feature>
<evidence type="ECO:0000313" key="9">
    <source>
        <dbReference type="Proteomes" id="UP000324897"/>
    </source>
</evidence>
<dbReference type="GO" id="GO:0006355">
    <property type="term" value="P:regulation of DNA-templated transcription"/>
    <property type="evidence" value="ECO:0007669"/>
    <property type="project" value="InterPro"/>
</dbReference>
<dbReference type="InterPro" id="IPR003441">
    <property type="entry name" value="NAC-dom"/>
</dbReference>
<evidence type="ECO:0000256" key="1">
    <source>
        <dbReference type="ARBA" id="ARBA00004123"/>
    </source>
</evidence>
<dbReference type="Gramene" id="TVU31919">
    <property type="protein sequence ID" value="TVU31919"/>
    <property type="gene ID" value="EJB05_23627"/>
</dbReference>
<dbReference type="InterPro" id="IPR036093">
    <property type="entry name" value="NAC_dom_sf"/>
</dbReference>
<evidence type="ECO:0000259" key="7">
    <source>
        <dbReference type="PROSITE" id="PS51005"/>
    </source>
</evidence>
<name>A0A5J9V768_9POAL</name>
<feature type="region of interest" description="Disordered" evidence="6">
    <location>
        <begin position="209"/>
        <end position="232"/>
    </location>
</feature>
<keyword evidence="2" id="KW-0805">Transcription regulation</keyword>
<keyword evidence="9" id="KW-1185">Reference proteome</keyword>
<proteinExistence type="predicted"/>
<dbReference type="PROSITE" id="PS51005">
    <property type="entry name" value="NAC"/>
    <property type="match status" value="1"/>
</dbReference>
<dbReference type="EMBL" id="RWGY01000011">
    <property type="protein sequence ID" value="TVU31919.1"/>
    <property type="molecule type" value="Genomic_DNA"/>
</dbReference>